<dbReference type="AlphaFoldDB" id="A0A3N4HW44"/>
<keyword evidence="1" id="KW-0812">Transmembrane</keyword>
<accession>A0A3N4HW44</accession>
<evidence type="ECO:0000313" key="3">
    <source>
        <dbReference type="Proteomes" id="UP000275078"/>
    </source>
</evidence>
<name>A0A3N4HW44_ASCIM</name>
<keyword evidence="1" id="KW-1133">Transmembrane helix</keyword>
<sequence length="153" mass="17293">MVSFDFIGNAPVIFVGLFAFMTGYDFVKALPEMVSKADLQGSRDADHFLDLLNAGNPPYDEIMPFVVCYKETIWNTPARDLLIDWFATQFILNKVPLLVLDPDEQTDTGRQRYLMPKNDTATDAILNKFLLEIPDSQFVKLASFNDQTLCANS</sequence>
<organism evidence="2 3">
    <name type="scientific">Ascobolus immersus RN42</name>
    <dbReference type="NCBI Taxonomy" id="1160509"/>
    <lineage>
        <taxon>Eukaryota</taxon>
        <taxon>Fungi</taxon>
        <taxon>Dikarya</taxon>
        <taxon>Ascomycota</taxon>
        <taxon>Pezizomycotina</taxon>
        <taxon>Pezizomycetes</taxon>
        <taxon>Pezizales</taxon>
        <taxon>Ascobolaceae</taxon>
        <taxon>Ascobolus</taxon>
    </lineage>
</organism>
<proteinExistence type="predicted"/>
<evidence type="ECO:0000256" key="1">
    <source>
        <dbReference type="SAM" id="Phobius"/>
    </source>
</evidence>
<feature type="transmembrane region" description="Helical" evidence="1">
    <location>
        <begin position="6"/>
        <end position="27"/>
    </location>
</feature>
<keyword evidence="1" id="KW-0472">Membrane</keyword>
<gene>
    <name evidence="2" type="ORF">BJ508DRAFT_338053</name>
</gene>
<evidence type="ECO:0000313" key="2">
    <source>
        <dbReference type="EMBL" id="RPA76080.1"/>
    </source>
</evidence>
<protein>
    <submittedName>
        <fullName evidence="2">Uncharacterized protein</fullName>
    </submittedName>
</protein>
<dbReference type="Proteomes" id="UP000275078">
    <property type="component" value="Unassembled WGS sequence"/>
</dbReference>
<keyword evidence="3" id="KW-1185">Reference proteome</keyword>
<dbReference type="EMBL" id="ML119751">
    <property type="protein sequence ID" value="RPA76080.1"/>
    <property type="molecule type" value="Genomic_DNA"/>
</dbReference>
<reference evidence="2 3" key="1">
    <citation type="journal article" date="2018" name="Nat. Ecol. Evol.">
        <title>Pezizomycetes genomes reveal the molecular basis of ectomycorrhizal truffle lifestyle.</title>
        <authorList>
            <person name="Murat C."/>
            <person name="Payen T."/>
            <person name="Noel B."/>
            <person name="Kuo A."/>
            <person name="Morin E."/>
            <person name="Chen J."/>
            <person name="Kohler A."/>
            <person name="Krizsan K."/>
            <person name="Balestrini R."/>
            <person name="Da Silva C."/>
            <person name="Montanini B."/>
            <person name="Hainaut M."/>
            <person name="Levati E."/>
            <person name="Barry K.W."/>
            <person name="Belfiori B."/>
            <person name="Cichocki N."/>
            <person name="Clum A."/>
            <person name="Dockter R.B."/>
            <person name="Fauchery L."/>
            <person name="Guy J."/>
            <person name="Iotti M."/>
            <person name="Le Tacon F."/>
            <person name="Lindquist E.A."/>
            <person name="Lipzen A."/>
            <person name="Malagnac F."/>
            <person name="Mello A."/>
            <person name="Molinier V."/>
            <person name="Miyauchi S."/>
            <person name="Poulain J."/>
            <person name="Riccioni C."/>
            <person name="Rubini A."/>
            <person name="Sitrit Y."/>
            <person name="Splivallo R."/>
            <person name="Traeger S."/>
            <person name="Wang M."/>
            <person name="Zifcakova L."/>
            <person name="Wipf D."/>
            <person name="Zambonelli A."/>
            <person name="Paolocci F."/>
            <person name="Nowrousian M."/>
            <person name="Ottonello S."/>
            <person name="Baldrian P."/>
            <person name="Spatafora J.W."/>
            <person name="Henrissat B."/>
            <person name="Nagy L.G."/>
            <person name="Aury J.M."/>
            <person name="Wincker P."/>
            <person name="Grigoriev I.V."/>
            <person name="Bonfante P."/>
            <person name="Martin F.M."/>
        </authorList>
    </citation>
    <scope>NUCLEOTIDE SEQUENCE [LARGE SCALE GENOMIC DNA]</scope>
    <source>
        <strain evidence="2 3">RN42</strain>
    </source>
</reference>